<dbReference type="Proteomes" id="UP000238196">
    <property type="component" value="Unassembled WGS sequence"/>
</dbReference>
<reference evidence="6 7" key="1">
    <citation type="submission" date="2018-02" db="EMBL/GenBank/DDBJ databases">
        <title>novel marine gammaproteobacteria from coastal saline agro ecosystem.</title>
        <authorList>
            <person name="Krishnan R."/>
            <person name="Ramesh Kumar N."/>
        </authorList>
    </citation>
    <scope>NUCLEOTIDE SEQUENCE [LARGE SCALE GENOMIC DNA]</scope>
    <source>
        <strain evidence="6 7">228</strain>
    </source>
</reference>
<dbReference type="Gene3D" id="1.10.10.10">
    <property type="entry name" value="Winged helix-like DNA-binding domain superfamily/Winged helix DNA-binding domain"/>
    <property type="match status" value="1"/>
</dbReference>
<dbReference type="GO" id="GO:0005829">
    <property type="term" value="C:cytosol"/>
    <property type="evidence" value="ECO:0007669"/>
    <property type="project" value="TreeGrafter"/>
</dbReference>
<keyword evidence="3" id="KW-0238">DNA-binding</keyword>
<dbReference type="PANTHER" id="PTHR30419">
    <property type="entry name" value="HTH-TYPE TRANSCRIPTIONAL REGULATOR YBHD"/>
    <property type="match status" value="1"/>
</dbReference>
<dbReference type="SUPFAM" id="SSF46785">
    <property type="entry name" value="Winged helix' DNA-binding domain"/>
    <property type="match status" value="1"/>
</dbReference>
<dbReference type="PROSITE" id="PS50931">
    <property type="entry name" value="HTH_LYSR"/>
    <property type="match status" value="1"/>
</dbReference>
<organism evidence="6 7">
    <name type="scientific">Proteobacteria bacterium 228</name>
    <dbReference type="NCBI Taxonomy" id="2083153"/>
    <lineage>
        <taxon>Bacteria</taxon>
        <taxon>Pseudomonadati</taxon>
        <taxon>Pseudomonadota</taxon>
    </lineage>
</organism>
<protein>
    <submittedName>
        <fullName evidence="6">LysR family transcriptional regulator</fullName>
    </submittedName>
</protein>
<gene>
    <name evidence="6" type="ORF">C4K68_21435</name>
</gene>
<dbReference type="InterPro" id="IPR050950">
    <property type="entry name" value="HTH-type_LysR_regulators"/>
</dbReference>
<accession>A0A2S5KKP8</accession>
<dbReference type="InterPro" id="IPR036388">
    <property type="entry name" value="WH-like_DNA-bd_sf"/>
</dbReference>
<dbReference type="Pfam" id="PF00126">
    <property type="entry name" value="HTH_1"/>
    <property type="match status" value="1"/>
</dbReference>
<dbReference type="GO" id="GO:0003700">
    <property type="term" value="F:DNA-binding transcription factor activity"/>
    <property type="evidence" value="ECO:0007669"/>
    <property type="project" value="InterPro"/>
</dbReference>
<comment type="similarity">
    <text evidence="1">Belongs to the LysR transcriptional regulatory family.</text>
</comment>
<dbReference type="Gene3D" id="3.40.190.290">
    <property type="match status" value="1"/>
</dbReference>
<dbReference type="PANTHER" id="PTHR30419:SF8">
    <property type="entry name" value="NITROGEN ASSIMILATION TRANSCRIPTIONAL ACTIVATOR-RELATED"/>
    <property type="match status" value="1"/>
</dbReference>
<comment type="caution">
    <text evidence="6">The sequence shown here is derived from an EMBL/GenBank/DDBJ whole genome shotgun (WGS) entry which is preliminary data.</text>
</comment>
<evidence type="ECO:0000256" key="3">
    <source>
        <dbReference type="ARBA" id="ARBA00023125"/>
    </source>
</evidence>
<evidence type="ECO:0000256" key="4">
    <source>
        <dbReference type="ARBA" id="ARBA00023163"/>
    </source>
</evidence>
<keyword evidence="2" id="KW-0805">Transcription regulation</keyword>
<dbReference type="Pfam" id="PF03466">
    <property type="entry name" value="LysR_substrate"/>
    <property type="match status" value="1"/>
</dbReference>
<name>A0A2S5KKP8_9PROT</name>
<dbReference type="EMBL" id="PRLP01000106">
    <property type="protein sequence ID" value="PPC75205.1"/>
    <property type="molecule type" value="Genomic_DNA"/>
</dbReference>
<feature type="domain" description="HTH lysR-type" evidence="5">
    <location>
        <begin position="5"/>
        <end position="62"/>
    </location>
</feature>
<dbReference type="InterPro" id="IPR000847">
    <property type="entry name" value="LysR_HTH_N"/>
</dbReference>
<dbReference type="OrthoDB" id="5293730at2"/>
<evidence type="ECO:0000313" key="6">
    <source>
        <dbReference type="EMBL" id="PPC75205.1"/>
    </source>
</evidence>
<proteinExistence type="inferred from homology"/>
<evidence type="ECO:0000259" key="5">
    <source>
        <dbReference type="PROSITE" id="PS50931"/>
    </source>
</evidence>
<dbReference type="InterPro" id="IPR005119">
    <property type="entry name" value="LysR_subst-bd"/>
</dbReference>
<dbReference type="GO" id="GO:0003677">
    <property type="term" value="F:DNA binding"/>
    <property type="evidence" value="ECO:0007669"/>
    <property type="project" value="UniProtKB-KW"/>
</dbReference>
<keyword evidence="4" id="KW-0804">Transcription</keyword>
<dbReference type="SUPFAM" id="SSF53850">
    <property type="entry name" value="Periplasmic binding protein-like II"/>
    <property type="match status" value="1"/>
</dbReference>
<dbReference type="InterPro" id="IPR036390">
    <property type="entry name" value="WH_DNA-bd_sf"/>
</dbReference>
<dbReference type="AlphaFoldDB" id="A0A2S5KKP8"/>
<evidence type="ECO:0000256" key="1">
    <source>
        <dbReference type="ARBA" id="ARBA00009437"/>
    </source>
</evidence>
<sequence length="306" mass="33428">MRSGINLQRVAVFCETVRQGSVRAAADILNVAPSVVSRHIAQLEKELGMALMERHRRGVKVTEAGLRVLQFQQEQLAQEEALFSELQSLNGLHQGQVRLVVGEGFVSDLMSAPLTSFRQRYPGLSFSVRLAGTNEVLREILDDSAHIGLVYYPPADPHIRVHARVPQPLCVIVPAGHPLCDAPPPLTMAQLQGYALAVMEDAYGTRHLLQRAEQETQVHFQPCLTTNSISVLRRFVLEGMGLAFLPAFSIASELGSGELLALPVASKVLQEAEAQLITRLGRQLPPGAQRLLQHLVRSMGAFSGGQ</sequence>
<evidence type="ECO:0000256" key="2">
    <source>
        <dbReference type="ARBA" id="ARBA00023015"/>
    </source>
</evidence>
<evidence type="ECO:0000313" key="7">
    <source>
        <dbReference type="Proteomes" id="UP000238196"/>
    </source>
</evidence>